<sequence length="99" mass="10577">MTARTLTTGTPPLPPTARDVFGADLTAEQATSFNRARVATCTALALYRSGQELTRLSDDDIDTAVRALKFPSSRPSEETRAAIRAALAVLETDPTISII</sequence>
<dbReference type="EMBL" id="JBJVNE010000023">
    <property type="protein sequence ID" value="MFM9651745.1"/>
    <property type="molecule type" value="Genomic_DNA"/>
</dbReference>
<keyword evidence="2" id="KW-1185">Reference proteome</keyword>
<gene>
    <name evidence="1" type="ORF">ACKI1S_37030</name>
</gene>
<proteinExistence type="predicted"/>
<dbReference type="Proteomes" id="UP001631993">
    <property type="component" value="Unassembled WGS sequence"/>
</dbReference>
<name>A0ABW9ITE7_STRGJ</name>
<protein>
    <submittedName>
        <fullName evidence="1">Uncharacterized protein</fullName>
    </submittedName>
</protein>
<organism evidence="1 2">
    <name type="scientific">Streptomyces galilaeus</name>
    <dbReference type="NCBI Taxonomy" id="33899"/>
    <lineage>
        <taxon>Bacteria</taxon>
        <taxon>Bacillati</taxon>
        <taxon>Actinomycetota</taxon>
        <taxon>Actinomycetes</taxon>
        <taxon>Kitasatosporales</taxon>
        <taxon>Streptomycetaceae</taxon>
        <taxon>Streptomyces</taxon>
    </lineage>
</organism>
<accession>A0ABW9ITE7</accession>
<evidence type="ECO:0000313" key="1">
    <source>
        <dbReference type="EMBL" id="MFM9651745.1"/>
    </source>
</evidence>
<reference evidence="1 2" key="1">
    <citation type="submission" date="2024-12" db="EMBL/GenBank/DDBJ databases">
        <title>Forecasting of Potato common scab and diversities of Pathogenic streptomyces spp. in china.</title>
        <authorList>
            <person name="Handique U."/>
            <person name="Wu J."/>
        </authorList>
    </citation>
    <scope>NUCLEOTIDE SEQUENCE [LARGE SCALE GENOMIC DNA]</scope>
    <source>
        <strain evidence="1 2">ZRIMU1585</strain>
    </source>
</reference>
<dbReference type="GeneID" id="301210066"/>
<evidence type="ECO:0000313" key="2">
    <source>
        <dbReference type="Proteomes" id="UP001631993"/>
    </source>
</evidence>
<dbReference type="RefSeq" id="WP_229895015.1">
    <property type="nucleotide sequence ID" value="NZ_BMVS01000054.1"/>
</dbReference>
<comment type="caution">
    <text evidence="1">The sequence shown here is derived from an EMBL/GenBank/DDBJ whole genome shotgun (WGS) entry which is preliminary data.</text>
</comment>